<keyword evidence="5" id="KW-1185">Reference proteome</keyword>
<evidence type="ECO:0000256" key="1">
    <source>
        <dbReference type="SAM" id="Coils"/>
    </source>
</evidence>
<evidence type="ECO:0000256" key="2">
    <source>
        <dbReference type="SAM" id="MobiDB-lite"/>
    </source>
</evidence>
<feature type="coiled-coil region" evidence="1">
    <location>
        <begin position="1093"/>
        <end position="1128"/>
    </location>
</feature>
<comment type="caution">
    <text evidence="4">The sequence shown here is derived from an EMBL/GenBank/DDBJ whole genome shotgun (WGS) entry which is preliminary data.</text>
</comment>
<feature type="region of interest" description="Disordered" evidence="2">
    <location>
        <begin position="33"/>
        <end position="87"/>
    </location>
</feature>
<feature type="compositionally biased region" description="Polar residues" evidence="2">
    <location>
        <begin position="539"/>
        <end position="559"/>
    </location>
</feature>
<feature type="compositionally biased region" description="Basic residues" evidence="2">
    <location>
        <begin position="308"/>
        <end position="317"/>
    </location>
</feature>
<dbReference type="InterPro" id="IPR002913">
    <property type="entry name" value="START_lipid-bd_dom"/>
</dbReference>
<dbReference type="PROSITE" id="PS50848">
    <property type="entry name" value="START"/>
    <property type="match status" value="1"/>
</dbReference>
<feature type="compositionally biased region" description="Polar residues" evidence="2">
    <location>
        <begin position="626"/>
        <end position="637"/>
    </location>
</feature>
<evidence type="ECO:0000259" key="3">
    <source>
        <dbReference type="PROSITE" id="PS50848"/>
    </source>
</evidence>
<reference evidence="4" key="1">
    <citation type="submission" date="2021-01" db="EMBL/GenBank/DDBJ databases">
        <authorList>
            <person name="Zahm M."/>
            <person name="Roques C."/>
            <person name="Cabau C."/>
            <person name="Klopp C."/>
            <person name="Donnadieu C."/>
            <person name="Jouanno E."/>
            <person name="Lampietro C."/>
            <person name="Louis A."/>
            <person name="Herpin A."/>
            <person name="Echchiki A."/>
            <person name="Berthelot C."/>
            <person name="Parey E."/>
            <person name="Roest-Crollius H."/>
            <person name="Braasch I."/>
            <person name="Postlethwait J."/>
            <person name="Bobe J."/>
            <person name="Montfort J."/>
            <person name="Bouchez O."/>
            <person name="Begum T."/>
            <person name="Mejri S."/>
            <person name="Adams A."/>
            <person name="Chen W.-J."/>
            <person name="Guiguen Y."/>
        </authorList>
    </citation>
    <scope>NUCLEOTIDE SEQUENCE</scope>
    <source>
        <tissue evidence="4">Blood</tissue>
    </source>
</reference>
<dbReference type="OrthoDB" id="3176171at2759"/>
<dbReference type="Pfam" id="PF01852">
    <property type="entry name" value="START"/>
    <property type="match status" value="1"/>
</dbReference>
<keyword evidence="1" id="KW-0175">Coiled coil</keyword>
<dbReference type="PANTHER" id="PTHR47117:SF8">
    <property type="entry name" value="KINESIN FAMILY MEMBER 16B"/>
    <property type="match status" value="1"/>
</dbReference>
<feature type="region of interest" description="Disordered" evidence="2">
    <location>
        <begin position="283"/>
        <end position="330"/>
    </location>
</feature>
<dbReference type="Proteomes" id="UP000829720">
    <property type="component" value="Unassembled WGS sequence"/>
</dbReference>
<feature type="compositionally biased region" description="Polar residues" evidence="2">
    <location>
        <begin position="877"/>
        <end position="887"/>
    </location>
</feature>
<name>A0A8T3DLQ9_9TELE</name>
<accession>A0A8T3DLQ9</accession>
<dbReference type="GO" id="GO:0008289">
    <property type="term" value="F:lipid binding"/>
    <property type="evidence" value="ECO:0007669"/>
    <property type="project" value="InterPro"/>
</dbReference>
<dbReference type="EMBL" id="JAERUA010000009">
    <property type="protein sequence ID" value="KAI1895205.1"/>
    <property type="molecule type" value="Genomic_DNA"/>
</dbReference>
<organism evidence="4 5">
    <name type="scientific">Albula goreensis</name>
    <dbReference type="NCBI Taxonomy" id="1534307"/>
    <lineage>
        <taxon>Eukaryota</taxon>
        <taxon>Metazoa</taxon>
        <taxon>Chordata</taxon>
        <taxon>Craniata</taxon>
        <taxon>Vertebrata</taxon>
        <taxon>Euteleostomi</taxon>
        <taxon>Actinopterygii</taxon>
        <taxon>Neopterygii</taxon>
        <taxon>Teleostei</taxon>
        <taxon>Albuliformes</taxon>
        <taxon>Albulidae</taxon>
        <taxon>Albula</taxon>
    </lineage>
</organism>
<proteinExistence type="predicted"/>
<dbReference type="PANTHER" id="PTHR47117">
    <property type="entry name" value="STAR-RELATED LIPID TRANSFER PROTEIN 9"/>
    <property type="match status" value="1"/>
</dbReference>
<feature type="compositionally biased region" description="Polar residues" evidence="2">
    <location>
        <begin position="33"/>
        <end position="44"/>
    </location>
</feature>
<feature type="compositionally biased region" description="Polar residues" evidence="2">
    <location>
        <begin position="761"/>
        <end position="782"/>
    </location>
</feature>
<dbReference type="InterPro" id="IPR023393">
    <property type="entry name" value="START-like_dom_sf"/>
</dbReference>
<dbReference type="Gene3D" id="3.30.530.20">
    <property type="match status" value="1"/>
</dbReference>
<feature type="region of interest" description="Disordered" evidence="2">
    <location>
        <begin position="1026"/>
        <end position="1057"/>
    </location>
</feature>
<feature type="region of interest" description="Disordered" evidence="2">
    <location>
        <begin position="761"/>
        <end position="783"/>
    </location>
</feature>
<feature type="region of interest" description="Disordered" evidence="2">
    <location>
        <begin position="873"/>
        <end position="937"/>
    </location>
</feature>
<sequence>MYPSRTQSKPGGQTHLIQEVQVKSCTACSVLTKGQSTTSSTGRTINELDGKPRNVGHRSQKEPKLSGKSLKSHVATHAGKKSVLSHSENSTFAAKSFNEGYHETSKPCLKQHEPSMVRQVKVLKRESQTLPKKDTVMHFASSDINPFVHTWQEMESSKGPYKNQVFGSATDISHKAPLMSDDKSLVTRCHSVDNGLNIENSPFHSHLSSFANSKGFSSSFEDFKEQDSSEYQPKSCRYVCYPENGQNMRMSDSYSNVVSGDLGNSSGQVDEIMLVYSSEQESLANPLQDRSMLTCDHGTQTTTMDGRQKKRSRHKRSSTQEPVSRIDPHGIRAPTTWASLQNMSLHLSELIHNTSDLLGNIQCIRTKETFPNSDQHNNSPTYPCSGSTCSKRDSSTQTAVDIGIQTEFLPMLPTGIHRGSQNTQLIEKSKSHEVNVIVKVIGSDVLSISQDQEDVSLTVQDRPRDGWATEKIQSMPDLRHADSGAVERTHLSKEAVPQKVRASTPSLLTGMKCHSHFSPEDPPTFSPDNIPGPVFPSNIDISRVSSGSSNTIRQRSQTPSRDDSLCHSTYQKMSPRQVCFTDRASSPILTLESGASSQLGRSKSTQCLVNHQKVEMKEPVWEQHKAQSASSVRLQDQQGKRFPSENTNRGEQGSQFWFKPGTICGLPSNSSSFSLEKMSDFSQACSQMTKRYSMNLVTYKGNEDQKSSANVLDGAKQHTVKNVFPGPNPSRIQPVNHSSQWATLSPYSSDRAHFQNHVSSVTSTQQDESGHLSCSQKSSNEKMYQPHMSSAIDKQLRYGTCSLGSYHRASGDAGECWSGPSEPSDMSEGTVQLQEDDAVSLAPSECNTDILLNINPLLNATQKEHQRVPEDLPMHNKFSNWSGVSYQPPSTTSSSVAQSDSKHGNRQKKKSSHINPRSSESRRSGLGADAMAPKDRREKEIEMLRKEREQIMAAVRLDMNPHQLTVELTEAKLHYGLGETDALLKLLKSSSREEHSALPTKQQLYDRHRRSIEGLRQERETRLQTCRRARSLSPGKHPASPCQSMEPPTRASDLPSRRREYLQQLRQEVVESTRVHEPPKQAGQCPSEIELLLRDYSRAREEARTEIARARDRLRERTEQEKRRLQQQALSRAVKDDLRFRTRASSSTLCTGSSLSLSSGPTSGYNSSNTVLLKETGRATRVLQVSGHSQEGGLKVTGRPPMRASANADTQRLWLSAQDVRLEVPGDGREAQLPSPYEHNRMLCPSLASSISTSYQDIAKCTLDCAIAEVRLAATGDLGNLLEGRASGGWRYQGAERGVQAFYKPSSSPTVHGFLGAAELDRPLPSLWCMIRDHSKAQLYNESVRSAWTQQLDDSTQLVYMLTNTSGCHLTQPRDFCCISTESKQTGEWVLAMRSVFDESLPRPTVDAVRGELLPSCWVLQPALRQGHEVIRVIYLLQVDLGTPALPQKLLSGVARKQAAVIAELDAFFTL</sequence>
<feature type="region of interest" description="Disordered" evidence="2">
    <location>
        <begin position="517"/>
        <end position="568"/>
    </location>
</feature>
<evidence type="ECO:0000313" key="5">
    <source>
        <dbReference type="Proteomes" id="UP000829720"/>
    </source>
</evidence>
<evidence type="ECO:0000313" key="4">
    <source>
        <dbReference type="EMBL" id="KAI1895205.1"/>
    </source>
</evidence>
<dbReference type="SUPFAM" id="SSF55961">
    <property type="entry name" value="Bet v1-like"/>
    <property type="match status" value="1"/>
</dbReference>
<feature type="region of interest" description="Disordered" evidence="2">
    <location>
        <begin position="619"/>
        <end position="652"/>
    </location>
</feature>
<protein>
    <recommendedName>
        <fullName evidence="3">START domain-containing protein</fullName>
    </recommendedName>
</protein>
<gene>
    <name evidence="4" type="ORF">AGOR_G00103910</name>
</gene>
<feature type="domain" description="START" evidence="3">
    <location>
        <begin position="1328"/>
        <end position="1452"/>
    </location>
</feature>